<comment type="caution">
    <text evidence="2">The sequence shown here is derived from an EMBL/GenBank/DDBJ whole genome shotgun (WGS) entry which is preliminary data.</text>
</comment>
<dbReference type="EMBL" id="SIHI01000001">
    <property type="protein sequence ID" value="TWT57808.1"/>
    <property type="molecule type" value="Genomic_DNA"/>
</dbReference>
<dbReference type="AlphaFoldDB" id="A0A5C5X504"/>
<gene>
    <name evidence="2" type="ORF">KOR42_11750</name>
</gene>
<feature type="transmembrane region" description="Helical" evidence="1">
    <location>
        <begin position="100"/>
        <end position="124"/>
    </location>
</feature>
<keyword evidence="1" id="KW-0812">Transmembrane</keyword>
<name>A0A5C5X504_9PLAN</name>
<feature type="transmembrane region" description="Helical" evidence="1">
    <location>
        <begin position="144"/>
        <end position="177"/>
    </location>
</feature>
<accession>A0A5C5X504</accession>
<dbReference type="Proteomes" id="UP000317243">
    <property type="component" value="Unassembled WGS sequence"/>
</dbReference>
<proteinExistence type="predicted"/>
<feature type="transmembrane region" description="Helical" evidence="1">
    <location>
        <begin position="375"/>
        <end position="395"/>
    </location>
</feature>
<evidence type="ECO:0008006" key="4">
    <source>
        <dbReference type="Google" id="ProtNLM"/>
    </source>
</evidence>
<feature type="transmembrane region" description="Helical" evidence="1">
    <location>
        <begin position="12"/>
        <end position="31"/>
    </location>
</feature>
<protein>
    <recommendedName>
        <fullName evidence="4">Glycosyltransferase RgtA/B/C/D-like domain-containing protein</fullName>
    </recommendedName>
</protein>
<sequence>MTGARRRLLQGAVAVVEWLGWSLLAALAVLGHCRQYGEKIPTGWERDPTVSFFNMWTVGWNVESLQRGFRGYWHAPIFHPLKGTFTFSEMQPTSLVVAPFVWLFSLCLAYNIFILLTLGANAFLGRRVAARLDLSPLSQVFCGLAFLTLPFVHLQLGVIQLGAVWSILLILLCLIEFEKNPTLVSGTAFGMALGICYLACHYYGLFMVILLPCFLIYLGRKLLLRSTWIGLVCGAIAAFAIVSPFVWAQFRWLEPMSEPRRIELISRLSAHGTDYLFTSERRFLWTELGPLFGFDVRYRRDVGCGTLMMVFAAIGLIAGSLVRSRRKWTWLLLLWGGIAGLLSLGPTIHCGSWHHYEVFMDWIPGLQLIRSPYRFGVIVQIAIVLLATFGVETLWNWRVCVEANQSKMRGRLRRSLEVGVVVVLAGITVAETWPKHCSWAEPPYTEVNRQWVQWLQAETEPEAVVACVPFATGGKTTDFIETTRWMLLALEHDRRMPDGYSGFFPQQHRNLRAAMRSFPDDASCDFLSGVSVDYVVIKDSVLPEILKNVPPLFDDRTAKVRIYSLESVARALHADRN</sequence>
<keyword evidence="1" id="KW-1133">Transmembrane helix</keyword>
<feature type="transmembrane region" description="Helical" evidence="1">
    <location>
        <begin position="228"/>
        <end position="250"/>
    </location>
</feature>
<reference evidence="2 3" key="1">
    <citation type="submission" date="2019-02" db="EMBL/GenBank/DDBJ databases">
        <title>Deep-cultivation of Planctomycetes and their phenomic and genomic characterization uncovers novel biology.</title>
        <authorList>
            <person name="Wiegand S."/>
            <person name="Jogler M."/>
            <person name="Boedeker C."/>
            <person name="Pinto D."/>
            <person name="Vollmers J."/>
            <person name="Rivas-Marin E."/>
            <person name="Kohn T."/>
            <person name="Peeters S.H."/>
            <person name="Heuer A."/>
            <person name="Rast P."/>
            <person name="Oberbeckmann S."/>
            <person name="Bunk B."/>
            <person name="Jeske O."/>
            <person name="Meyerdierks A."/>
            <person name="Storesund J.E."/>
            <person name="Kallscheuer N."/>
            <person name="Luecker S."/>
            <person name="Lage O.M."/>
            <person name="Pohl T."/>
            <person name="Merkel B.J."/>
            <person name="Hornburger P."/>
            <person name="Mueller R.-W."/>
            <person name="Bruemmer F."/>
            <person name="Labrenz M."/>
            <person name="Spormann A.M."/>
            <person name="Op Den Camp H."/>
            <person name="Overmann J."/>
            <person name="Amann R."/>
            <person name="Jetten M.S.M."/>
            <person name="Mascher T."/>
            <person name="Medema M.H."/>
            <person name="Devos D.P."/>
            <person name="Kaster A.-K."/>
            <person name="Ovreas L."/>
            <person name="Rohde M."/>
            <person name="Galperin M.Y."/>
            <person name="Jogler C."/>
        </authorList>
    </citation>
    <scope>NUCLEOTIDE SEQUENCE [LARGE SCALE GENOMIC DNA]</scope>
    <source>
        <strain evidence="2 3">KOR42</strain>
    </source>
</reference>
<evidence type="ECO:0000313" key="2">
    <source>
        <dbReference type="EMBL" id="TWT57808.1"/>
    </source>
</evidence>
<organism evidence="2 3">
    <name type="scientific">Thalassoglobus neptunius</name>
    <dbReference type="NCBI Taxonomy" id="1938619"/>
    <lineage>
        <taxon>Bacteria</taxon>
        <taxon>Pseudomonadati</taxon>
        <taxon>Planctomycetota</taxon>
        <taxon>Planctomycetia</taxon>
        <taxon>Planctomycetales</taxon>
        <taxon>Planctomycetaceae</taxon>
        <taxon>Thalassoglobus</taxon>
    </lineage>
</organism>
<keyword evidence="1" id="KW-0472">Membrane</keyword>
<evidence type="ECO:0000256" key="1">
    <source>
        <dbReference type="SAM" id="Phobius"/>
    </source>
</evidence>
<feature type="transmembrane region" description="Helical" evidence="1">
    <location>
        <begin position="329"/>
        <end position="355"/>
    </location>
</feature>
<evidence type="ECO:0000313" key="3">
    <source>
        <dbReference type="Proteomes" id="UP000317243"/>
    </source>
</evidence>
<feature type="transmembrane region" description="Helical" evidence="1">
    <location>
        <begin position="302"/>
        <end position="322"/>
    </location>
</feature>
<keyword evidence="3" id="KW-1185">Reference proteome</keyword>
<feature type="transmembrane region" description="Helical" evidence="1">
    <location>
        <begin position="416"/>
        <end position="433"/>
    </location>
</feature>
<feature type="transmembrane region" description="Helical" evidence="1">
    <location>
        <begin position="189"/>
        <end position="216"/>
    </location>
</feature>